<evidence type="ECO:0000313" key="1">
    <source>
        <dbReference type="EMBL" id="SVC97586.1"/>
    </source>
</evidence>
<proteinExistence type="predicted"/>
<dbReference type="AlphaFoldDB" id="A0A382RIY1"/>
<gene>
    <name evidence="1" type="ORF">METZ01_LOCUS350440</name>
</gene>
<organism evidence="1">
    <name type="scientific">marine metagenome</name>
    <dbReference type="NCBI Taxonomy" id="408172"/>
    <lineage>
        <taxon>unclassified sequences</taxon>
        <taxon>metagenomes</taxon>
        <taxon>ecological metagenomes</taxon>
    </lineage>
</organism>
<feature type="non-terminal residue" evidence="1">
    <location>
        <position position="103"/>
    </location>
</feature>
<sequence>MICSNFSGLFFNYKQGEEFFETINERERCGQIKIRRTYKTDKGILIQIGTSDGMFRRADNGWVRLESEQEIAAQRSRGLKSNEKRLPNILSLITSEQFEMITT</sequence>
<protein>
    <submittedName>
        <fullName evidence="1">Uncharacterized protein</fullName>
    </submittedName>
</protein>
<dbReference type="EMBL" id="UINC01122025">
    <property type="protein sequence ID" value="SVC97586.1"/>
    <property type="molecule type" value="Genomic_DNA"/>
</dbReference>
<name>A0A382RIY1_9ZZZZ</name>
<reference evidence="1" key="1">
    <citation type="submission" date="2018-05" db="EMBL/GenBank/DDBJ databases">
        <authorList>
            <person name="Lanie J.A."/>
            <person name="Ng W.-L."/>
            <person name="Kazmierczak K.M."/>
            <person name="Andrzejewski T.M."/>
            <person name="Davidsen T.M."/>
            <person name="Wayne K.J."/>
            <person name="Tettelin H."/>
            <person name="Glass J.I."/>
            <person name="Rusch D."/>
            <person name="Podicherti R."/>
            <person name="Tsui H.-C.T."/>
            <person name="Winkler M.E."/>
        </authorList>
    </citation>
    <scope>NUCLEOTIDE SEQUENCE</scope>
</reference>
<accession>A0A382RIY1</accession>